<accession>A0A3S9UV78</accession>
<dbReference type="PANTHER" id="PTHR34216:SF3">
    <property type="entry name" value="POLY-BETA-1,6-N-ACETYL-D-GLUCOSAMINE N-DEACETYLASE"/>
    <property type="match status" value="1"/>
</dbReference>
<protein>
    <submittedName>
        <fullName evidence="4">Polysaccharide deacetylase</fullName>
    </submittedName>
</protein>
<dbReference type="GO" id="GO:0016810">
    <property type="term" value="F:hydrolase activity, acting on carbon-nitrogen (but not peptide) bonds"/>
    <property type="evidence" value="ECO:0007669"/>
    <property type="project" value="InterPro"/>
</dbReference>
<organism evidence="4 5">
    <name type="scientific">Paenibacillus lutimineralis</name>
    <dbReference type="NCBI Taxonomy" id="2707005"/>
    <lineage>
        <taxon>Bacteria</taxon>
        <taxon>Bacillati</taxon>
        <taxon>Bacillota</taxon>
        <taxon>Bacilli</taxon>
        <taxon>Bacillales</taxon>
        <taxon>Paenibacillaceae</taxon>
        <taxon>Paenibacillus</taxon>
    </lineage>
</organism>
<dbReference type="RefSeq" id="WP_126996489.1">
    <property type="nucleotide sequence ID" value="NZ_CP034346.1"/>
</dbReference>
<evidence type="ECO:0000256" key="2">
    <source>
        <dbReference type="ARBA" id="ARBA00022729"/>
    </source>
</evidence>
<keyword evidence="5" id="KW-1185">Reference proteome</keyword>
<dbReference type="InterPro" id="IPR002509">
    <property type="entry name" value="NODB_dom"/>
</dbReference>
<dbReference type="Pfam" id="PF01522">
    <property type="entry name" value="Polysacc_deac_1"/>
    <property type="match status" value="1"/>
</dbReference>
<dbReference type="KEGG" id="plut:EI981_06465"/>
<dbReference type="PROSITE" id="PS51677">
    <property type="entry name" value="NODB"/>
    <property type="match status" value="1"/>
</dbReference>
<keyword evidence="2" id="KW-0732">Signal</keyword>
<comment type="subcellular location">
    <subcellularLocation>
        <location evidence="1">Secreted</location>
    </subcellularLocation>
</comment>
<dbReference type="InterPro" id="IPR011330">
    <property type="entry name" value="Glyco_hydro/deAcase_b/a-brl"/>
</dbReference>
<dbReference type="Proteomes" id="UP000270678">
    <property type="component" value="Chromosome"/>
</dbReference>
<feature type="domain" description="NodB homology" evidence="3">
    <location>
        <begin position="14"/>
        <end position="266"/>
    </location>
</feature>
<evidence type="ECO:0000256" key="1">
    <source>
        <dbReference type="ARBA" id="ARBA00004613"/>
    </source>
</evidence>
<dbReference type="SUPFAM" id="SSF88713">
    <property type="entry name" value="Glycoside hydrolase/deacetylase"/>
    <property type="match status" value="1"/>
</dbReference>
<name>A0A3S9UV78_9BACL</name>
<dbReference type="InterPro" id="IPR051398">
    <property type="entry name" value="Polysacch_Deacetylase"/>
</dbReference>
<dbReference type="Gene3D" id="3.20.20.370">
    <property type="entry name" value="Glycoside hydrolase/deacetylase"/>
    <property type="match status" value="1"/>
</dbReference>
<dbReference type="GO" id="GO:0005576">
    <property type="term" value="C:extracellular region"/>
    <property type="evidence" value="ECO:0007669"/>
    <property type="project" value="UniProtKB-SubCell"/>
</dbReference>
<evidence type="ECO:0000259" key="3">
    <source>
        <dbReference type="PROSITE" id="PS51677"/>
    </source>
</evidence>
<proteinExistence type="predicted"/>
<gene>
    <name evidence="4" type="ORF">EI981_06465</name>
</gene>
<dbReference type="OrthoDB" id="43281at2"/>
<dbReference type="EMBL" id="CP034346">
    <property type="protein sequence ID" value="AZS14131.1"/>
    <property type="molecule type" value="Genomic_DNA"/>
</dbReference>
<sequence>MNNVLLAFPEGKHKALTLSYDDGRTADRRLVRLLNDYGIKATFHLNSGLVGEDDRIPLDQAAELYQGHEIAAHTVNHPTIARCAKEQVVSEIVEDRRALEKMTGYPVRGFSYPNGSLNRQIKEILPVLGIDYARTVASHGDFHMPEDLMEWNPTCHHNQNLLALAEKFKQLDRRQYLYMMYVWGHSYEFDQNNNWELIESFCESAGRRDDIWYATNIEISDYLKCFNNLRFAASMEFVYNPSFDSVWLDAGGTIVEAKGGSRTQLL</sequence>
<reference evidence="5" key="1">
    <citation type="submission" date="2018-12" db="EMBL/GenBank/DDBJ databases">
        <title>Complete genome sequence of Paenibacillus sp. MBLB1234.</title>
        <authorList>
            <person name="Nam Y.-D."/>
            <person name="Kang J."/>
            <person name="Chung W.-H."/>
            <person name="Park Y.S."/>
        </authorList>
    </citation>
    <scope>NUCLEOTIDE SEQUENCE [LARGE SCALE GENOMIC DNA]</scope>
    <source>
        <strain evidence="5">MBLB1234</strain>
    </source>
</reference>
<evidence type="ECO:0000313" key="5">
    <source>
        <dbReference type="Proteomes" id="UP000270678"/>
    </source>
</evidence>
<dbReference type="GO" id="GO:0005975">
    <property type="term" value="P:carbohydrate metabolic process"/>
    <property type="evidence" value="ECO:0007669"/>
    <property type="project" value="InterPro"/>
</dbReference>
<dbReference type="CDD" id="cd10967">
    <property type="entry name" value="CE4_GLA_like_6s"/>
    <property type="match status" value="1"/>
</dbReference>
<dbReference type="AlphaFoldDB" id="A0A3S9UV78"/>
<dbReference type="PANTHER" id="PTHR34216">
    <property type="match status" value="1"/>
</dbReference>
<evidence type="ECO:0000313" key="4">
    <source>
        <dbReference type="EMBL" id="AZS14131.1"/>
    </source>
</evidence>